<feature type="domain" description="Fibronectin type-III" evidence="1">
    <location>
        <begin position="1631"/>
        <end position="1727"/>
    </location>
</feature>
<feature type="domain" description="Fibronectin type-III" evidence="1">
    <location>
        <begin position="701"/>
        <end position="802"/>
    </location>
</feature>
<dbReference type="SMART" id="SM00060">
    <property type="entry name" value="FN3"/>
    <property type="match status" value="5"/>
</dbReference>
<dbReference type="PANTHER" id="PTHR47135">
    <property type="entry name" value="FIBRONECTIN TYPE III DOMAIN-CONTAINING PROTEIN 7"/>
    <property type="match status" value="1"/>
</dbReference>
<evidence type="ECO:0000313" key="3">
    <source>
        <dbReference type="Proteomes" id="UP000077339"/>
    </source>
</evidence>
<dbReference type="Gene3D" id="2.60.40.10">
    <property type="entry name" value="Immunoglobulins"/>
    <property type="match status" value="2"/>
</dbReference>
<dbReference type="STRING" id="1453497.AT15_07620"/>
<dbReference type="PATRIC" id="fig|1453497.3.peg.1519"/>
<organism evidence="2 3">
    <name type="scientific">Kosmotoga arenicorallina S304</name>
    <dbReference type="NCBI Taxonomy" id="1453497"/>
    <lineage>
        <taxon>Bacteria</taxon>
        <taxon>Thermotogati</taxon>
        <taxon>Thermotogota</taxon>
        <taxon>Thermotogae</taxon>
        <taxon>Kosmotogales</taxon>
        <taxon>Kosmotogaceae</taxon>
        <taxon>Kosmotoga</taxon>
    </lineage>
</organism>
<evidence type="ECO:0000259" key="1">
    <source>
        <dbReference type="PROSITE" id="PS50853"/>
    </source>
</evidence>
<dbReference type="EMBL" id="JFHK01000004">
    <property type="protein sequence ID" value="OAA31356.1"/>
    <property type="molecule type" value="Genomic_DNA"/>
</dbReference>
<evidence type="ECO:0000313" key="2">
    <source>
        <dbReference type="EMBL" id="OAA31356.1"/>
    </source>
</evidence>
<dbReference type="InterPro" id="IPR003961">
    <property type="entry name" value="FN3_dom"/>
</dbReference>
<protein>
    <recommendedName>
        <fullName evidence="1">Fibronectin type-III domain-containing protein</fullName>
    </recommendedName>
</protein>
<dbReference type="InterPro" id="IPR013783">
    <property type="entry name" value="Ig-like_fold"/>
</dbReference>
<dbReference type="PROSITE" id="PS50853">
    <property type="entry name" value="FN3"/>
    <property type="match status" value="2"/>
</dbReference>
<dbReference type="OrthoDB" id="38472at2"/>
<accession>A0A176K2B9</accession>
<reference evidence="2 3" key="1">
    <citation type="submission" date="2014-02" db="EMBL/GenBank/DDBJ databases">
        <title>Kosmotoga genome sequencing.</title>
        <authorList>
            <person name="Pollo S.M."/>
            <person name="Charchuk R."/>
            <person name="Nesbo C.L."/>
        </authorList>
    </citation>
    <scope>NUCLEOTIDE SEQUENCE [LARGE SCALE GENOMIC DNA]</scope>
    <source>
        <strain evidence="2 3">S304</strain>
    </source>
</reference>
<dbReference type="RefSeq" id="WP_068346433.1">
    <property type="nucleotide sequence ID" value="NZ_JFHK01000004.1"/>
</dbReference>
<dbReference type="InterPro" id="IPR036116">
    <property type="entry name" value="FN3_sf"/>
</dbReference>
<proteinExistence type="predicted"/>
<name>A0A176K2B9_9BACT</name>
<dbReference type="PANTHER" id="PTHR47135:SF1">
    <property type="entry name" value="FIBRONECTIN TYPE III DOMAIN-CONTAINING PROTEIN 7"/>
    <property type="match status" value="1"/>
</dbReference>
<keyword evidence="3" id="KW-1185">Reference proteome</keyword>
<gene>
    <name evidence="2" type="ORF">AT15_07620</name>
</gene>
<dbReference type="SUPFAM" id="SSF49265">
    <property type="entry name" value="Fibronectin type III"/>
    <property type="match status" value="4"/>
</dbReference>
<dbReference type="Proteomes" id="UP000077339">
    <property type="component" value="Unassembled WGS sequence"/>
</dbReference>
<sequence>MKQGLLLIFVVILLLNLCFAWEPLFNAPMLLRFEDGSWKATESNLKEILQTSPFSSIKNYAISLNTEETNAFPGNSDLYRLHILDYNNIYYPLLVDKNGNIIKDQEMLLTIFAALTETRFLEDDVISYYKNINTIADSLSSKLRFFTLKDRKRLASEALEFLNRLGKQEYDIDRFLEKALENKTPYYELALYDTANVLKSELTKMSELSIEYYNRYKKYPSDSILAFNSARWLYSANSEINNIYNRFPSLSKNDLEKSLIELYREFISRKKVQSNDQLVEEPSGMLEMFKTSFEVGALAKMNKLLGRELPEVIPEKLPPFITVPVAGSVITIPPSSKVTINWHYTLPYRVQPLFYISYGKAGEGAQSISTKSNTLTLQTAPFSKYIITLRTQERALPYEISFSTLLGELPAPEVSAEIKVFKEAGKNVMISWTPPIEGRAFEYRVVIRETEFEYFTSTENISLDLEEFKRYTLEITPVKIDGFTIPQNLRKTAVTKVEVLPEYPVSSTTPEKAKRGEFKFTWETKNSQNVDHYVFLIFKDPDGKEKLVEEKTEVNEFPFNLEPHKNYYWTVDIVYKNGEKISNIDSENQRILWSLEVTNAKPSIKIFPMKGTILATRTIFPIELSVYDDDGDRLTVGYEKSLDGSFEKPVIGDKRNISGQGTLTFDVQVAEAESFFVRGFVSDGYEKVFSNPVSLSMQYQWEAEPDGITTDSTAVRLSWQLKEPSFPIEKYRILLSWEIQKEIVSEGRVDVRTETKLYESDKNSLTVELKPHTLYTWQVTSILKDGSEGPHSSPLTFRTPNSKPFAQLFLNDNPFVENAVVNIDEDVISWKIGDPDGDKVNVSYELLDENGVLFKASPVVNKIELSKIPKIYGNKNYTLRLILNDGIDPEFGSGEFTIEKRFRTNNRVPRVSISKPDDVQDPDQVLFTVLASDPDSDELTVHIKIDNIPIGDKPIDHKASETINLYELLQEKSDEIRSHLWNTEKIYIKNGTLLLKGHTEYNLEVTIFDAYGGKDTAVTILSVNNRNPQKPKILVPENDSIHELDKEMQWHSEDYDGDEMWYEIIVRDAETGETIVSTSTTSNSWAMDRVLIGNKRYLVKVIARDPYGGKSESDWISFYAPNRTPEITSFRVSPIGHETLDASISWSAMDLDNERVSTALTIKNKAGKIVYSDGNLSSTGSKIISLPGYGSYSAILKATDENKGVTEASTTFVIPNRSPEPSNPSTPVELWFEKEDGKYTLYASTTFIDPDMDYLNLRVTLFKISTQGGEIKTAYEKLSGPSTLTELIVFKGLDGHTKYRLFLEVHDQPLELEVSSKSLEIPINFETPNVAPLITLLEPIASAEGVAYKPALFKWDSFDYEGDKIHFTLEITEKETGETTLLATDEFSAKVKLKPHTTYLWDIKANDDFGGTFQSDVREFTTLNNPPMIIVDKPEFKPEKVYPIFKVHATDVDGDKVDLLVSIKDASTLETVFATTTITESIFEAISGDFTGNHGYIAEFTAIEKETPPELRKSYSKTISFITPNRSPKIDELRINGKNAVDSLVVNKKGIRLSWKATDPDGEQLSYKITLILIDGKNEIKLAEINNQRKNYYHFDKALKGHAKYKLILEALDEHGGVATKTVFFETENTPPEILSIVSPKETREPTQTVFSWSAYDDDEDLLSYVLSIWSEDGSYSRTIEIKKGVTSHRVAEGLPGHKKYQWNVTAYDNHGGIAISDPVSFETANNPPKVVPFFPENGAQGLPDTIEFHWKAFDEDHDELSYVFHLLKAGETVYTINTGESTSVQIPRLKGNTEYCWYIEASDGHTDQPVTSQRYYFRVNNHIPLIRLIIPEEPIDPDFAVINWSAFDLDGDTLLGKLRILNTDGTDAVEPIMLDTKASSTVYIEGLIGNKNYIASIFVEDWHGGAATDTRSFQTSNRAPYIPEPASPGNFAVIDTDFRNFFWSSDDPDGDVLSHDIFLECLTGDDVLEIFDTTANKFKISFLRPYSIYRWKITVRDNHGGVTEGPYWYFITNPSADKGFEPYFTSMVAQKVFKEMLIFAGTLKGELLIFNGGKQIDREKLSKYSIVELSAPKYSDLLKPEEVNHIKNAVGRFFSTDTWPLILAKDEKGNSYKIVVTDTKELSLGKNIFIFPVQ</sequence>
<comment type="caution">
    <text evidence="2">The sequence shown here is derived from an EMBL/GenBank/DDBJ whole genome shotgun (WGS) entry which is preliminary data.</text>
</comment>